<reference evidence="1 2" key="1">
    <citation type="submission" date="2020-12" db="EMBL/GenBank/DDBJ databases">
        <title>FDA dAtabase for Regulatory Grade micrObial Sequences (FDA-ARGOS): Supporting development and validation of Infectious Disease Dx tests.</title>
        <authorList>
            <person name="Sproer C."/>
            <person name="Gronow S."/>
            <person name="Severitt S."/>
            <person name="Schroder I."/>
            <person name="Tallon L."/>
            <person name="Sadzewicz L."/>
            <person name="Zhao X."/>
            <person name="Boylan J."/>
            <person name="Ott S."/>
            <person name="Bowen H."/>
            <person name="Vavikolanu K."/>
            <person name="Mehta A."/>
            <person name="Aluvathingal J."/>
            <person name="Nadendla S."/>
            <person name="Lowell S."/>
            <person name="Myers T."/>
            <person name="Yan Y."/>
            <person name="Sichtig H."/>
        </authorList>
    </citation>
    <scope>NUCLEOTIDE SEQUENCE [LARGE SCALE GENOMIC DNA]</scope>
    <source>
        <strain evidence="1 2">FDAARGOS_986</strain>
    </source>
</reference>
<dbReference type="PANTHER" id="PTHR38785:SF1">
    <property type="entry name" value="HOMOLOG OF VIRK"/>
    <property type="match status" value="1"/>
</dbReference>
<protein>
    <submittedName>
        <fullName evidence="1">DUF535 family protein</fullName>
    </submittedName>
</protein>
<organism evidence="1 2">
    <name type="scientific">Aeromonas jandaei</name>
    <dbReference type="NCBI Taxonomy" id="650"/>
    <lineage>
        <taxon>Bacteria</taxon>
        <taxon>Pseudomonadati</taxon>
        <taxon>Pseudomonadota</taxon>
        <taxon>Gammaproteobacteria</taxon>
        <taxon>Aeromonadales</taxon>
        <taxon>Aeromonadaceae</taxon>
        <taxon>Aeromonas</taxon>
    </lineage>
</organism>
<gene>
    <name evidence="1" type="ORF">I6H43_14605</name>
</gene>
<name>A0A7T4A7J9_AERJA</name>
<dbReference type="GeneID" id="69552531"/>
<dbReference type="InterPro" id="IPR007488">
    <property type="entry name" value="DUF535"/>
</dbReference>
<dbReference type="RefSeq" id="WP_042030502.1">
    <property type="nucleotide sequence ID" value="NZ_CAWMFX010000017.1"/>
</dbReference>
<sequence>MSSHLSQLRTLARRLHPVEESGHLIRRAKFVGRLWLHPGARALYRQQETLPLLAQAITRFPDILEKPIHPYRHKGLRKGLRAGLITAHYRQLALALPEAQQQAIYSQSGLQLASWQSDKLTAPLTLQLDYQTHMAKEGEMSLTLKLGESALYFMALNLRCEPQPTLEICSLQGGKGLSEEIKLVTKACGGLRPMSLLVYMAAELARGLGCETLLGIRTQSHVYQCSKRTASRVKFDLDGLWEEHQGNVMDELWMSLPLQIPRKTLEEIPSRKRASYKARYQMLDQLAGELADNLRRS</sequence>
<evidence type="ECO:0000313" key="2">
    <source>
        <dbReference type="Proteomes" id="UP000595481"/>
    </source>
</evidence>
<dbReference type="PANTHER" id="PTHR38785">
    <property type="entry name" value="HOMOLOG OF VIRK"/>
    <property type="match status" value="1"/>
</dbReference>
<dbReference type="EMBL" id="CP066092">
    <property type="protein sequence ID" value="QQB18780.1"/>
    <property type="molecule type" value="Genomic_DNA"/>
</dbReference>
<dbReference type="Pfam" id="PF04393">
    <property type="entry name" value="DUF535"/>
    <property type="match status" value="1"/>
</dbReference>
<dbReference type="Proteomes" id="UP000595481">
    <property type="component" value="Chromosome"/>
</dbReference>
<proteinExistence type="predicted"/>
<evidence type="ECO:0000313" key="1">
    <source>
        <dbReference type="EMBL" id="QQB18780.1"/>
    </source>
</evidence>
<accession>A0A7T4A7J9</accession>
<keyword evidence="2" id="KW-1185">Reference proteome</keyword>